<accession>A0ACB8Y3A9</accession>
<dbReference type="EMBL" id="CM042060">
    <property type="protein sequence ID" value="KAI3678022.1"/>
    <property type="molecule type" value="Genomic_DNA"/>
</dbReference>
<keyword evidence="2" id="KW-1185">Reference proteome</keyword>
<reference evidence="2" key="1">
    <citation type="journal article" date="2022" name="Mol. Ecol. Resour.">
        <title>The genomes of chicory, endive, great burdock and yacon provide insights into Asteraceae palaeo-polyploidization history and plant inulin production.</title>
        <authorList>
            <person name="Fan W."/>
            <person name="Wang S."/>
            <person name="Wang H."/>
            <person name="Wang A."/>
            <person name="Jiang F."/>
            <person name="Liu H."/>
            <person name="Zhao H."/>
            <person name="Xu D."/>
            <person name="Zhang Y."/>
        </authorList>
    </citation>
    <scope>NUCLEOTIDE SEQUENCE [LARGE SCALE GENOMIC DNA]</scope>
    <source>
        <strain evidence="2">cv. Niubang</strain>
    </source>
</reference>
<dbReference type="Proteomes" id="UP001055879">
    <property type="component" value="Linkage Group LG14"/>
</dbReference>
<organism evidence="1 2">
    <name type="scientific">Arctium lappa</name>
    <name type="common">Greater burdock</name>
    <name type="synonym">Lappa major</name>
    <dbReference type="NCBI Taxonomy" id="4217"/>
    <lineage>
        <taxon>Eukaryota</taxon>
        <taxon>Viridiplantae</taxon>
        <taxon>Streptophyta</taxon>
        <taxon>Embryophyta</taxon>
        <taxon>Tracheophyta</taxon>
        <taxon>Spermatophyta</taxon>
        <taxon>Magnoliopsida</taxon>
        <taxon>eudicotyledons</taxon>
        <taxon>Gunneridae</taxon>
        <taxon>Pentapetalae</taxon>
        <taxon>asterids</taxon>
        <taxon>campanulids</taxon>
        <taxon>Asterales</taxon>
        <taxon>Asteraceae</taxon>
        <taxon>Carduoideae</taxon>
        <taxon>Cardueae</taxon>
        <taxon>Arctiinae</taxon>
        <taxon>Arctium</taxon>
    </lineage>
</organism>
<gene>
    <name evidence="1" type="ORF">L6452_37301</name>
</gene>
<proteinExistence type="predicted"/>
<protein>
    <submittedName>
        <fullName evidence="1">Uncharacterized protein</fullName>
    </submittedName>
</protein>
<sequence length="435" mass="49604">MSSEEAKASTDVVSGTFLLNSVPTRVLFDSGASFSFISDTFCQKIAMPMSGLDEAIVVEIANGGQVIIREVVRNYTLEFNGRKFPVSLMPMQLGGFDVVIGMDWLSENHAEIVCSKKMVRLPLQNGEATIIYGERRKGEVAIISMIKARKFLAKGCSSFLAYAIDTKLEKRKLEDVRVVREFPDVFPEDLPGLPPDRLVEFRIDLIPGAAPIVRAPYRLDPTEMQEMMTQLQDLLEKGFIRPSSSPWGAPVLFVNKNDGSMRMCIDYRELNKATVKNKYPLPRIDDLFDQLQGAGCFSKIDLRSGYHQVKVEKSDIPKTVFRTRYDHYEFLMMPFGLTNASAIFMDLMNRVCRPFLDKSVIVFIDDILVYSKDGKSHEQHLRKVLEVLRREKLYAKFSKCEFWLQEVQFLGHVVTREGVKDWRDTTEDSSKTSLR</sequence>
<name>A0ACB8Y3A9_ARCLA</name>
<comment type="caution">
    <text evidence="1">The sequence shown here is derived from an EMBL/GenBank/DDBJ whole genome shotgun (WGS) entry which is preliminary data.</text>
</comment>
<evidence type="ECO:0000313" key="1">
    <source>
        <dbReference type="EMBL" id="KAI3678022.1"/>
    </source>
</evidence>
<reference evidence="1 2" key="2">
    <citation type="journal article" date="2022" name="Mol. Ecol. Resour.">
        <title>The genomes of chicory, endive, great burdock and yacon provide insights into Asteraceae paleo-polyploidization history and plant inulin production.</title>
        <authorList>
            <person name="Fan W."/>
            <person name="Wang S."/>
            <person name="Wang H."/>
            <person name="Wang A."/>
            <person name="Jiang F."/>
            <person name="Liu H."/>
            <person name="Zhao H."/>
            <person name="Xu D."/>
            <person name="Zhang Y."/>
        </authorList>
    </citation>
    <scope>NUCLEOTIDE SEQUENCE [LARGE SCALE GENOMIC DNA]</scope>
    <source>
        <strain evidence="2">cv. Niubang</strain>
    </source>
</reference>
<evidence type="ECO:0000313" key="2">
    <source>
        <dbReference type="Proteomes" id="UP001055879"/>
    </source>
</evidence>